<sequence>MSGGVKVPDRVKEVAREDFDKAKQLATDAVRSAAYLYPFKGILYFLTNRSLWKPLAAKLVPTVSLGVGVTVLMFAVTYVPQVALLTLFNGPFAIVSTILLVLSESSTIFNVLSKNFLIDDALIDTFDGTLLARGQTSLVATERQVKSGSDPVGKLGKLVTKPFAKFTPSAIIRYFMYLPLNFIPIVGTVAFVILQGRKFGPTAHARYFQLKQMKKQEKEHFIEERKASYASFGVPAVLLELVPIAGIFFSFTNTVGAALWAADMEQAQSGGSASSGSSTAPNLRNQAEQVRKREL</sequence>
<accession>A0A6A7BNQ8</accession>
<keyword evidence="4 6" id="KW-0472">Membrane</keyword>
<keyword evidence="3 6" id="KW-1133">Transmembrane helix</keyword>
<feature type="region of interest" description="Disordered" evidence="5">
    <location>
        <begin position="268"/>
        <end position="295"/>
    </location>
</feature>
<dbReference type="EMBL" id="MU006288">
    <property type="protein sequence ID" value="KAF2856477.1"/>
    <property type="molecule type" value="Genomic_DNA"/>
</dbReference>
<dbReference type="OrthoDB" id="10012223at2759"/>
<feature type="transmembrane region" description="Helical" evidence="6">
    <location>
        <begin position="174"/>
        <end position="194"/>
    </location>
</feature>
<dbReference type="InterPro" id="IPR052786">
    <property type="entry name" value="Spore_wall_assembly"/>
</dbReference>
<dbReference type="AlphaFoldDB" id="A0A6A7BNQ8"/>
<dbReference type="PANTHER" id="PTHR34292:SF2">
    <property type="entry name" value="OUTER SPORE WALL PROTEIN LDS1"/>
    <property type="match status" value="1"/>
</dbReference>
<proteinExistence type="predicted"/>
<dbReference type="Proteomes" id="UP000799423">
    <property type="component" value="Unassembled WGS sequence"/>
</dbReference>
<feature type="transmembrane region" description="Helical" evidence="6">
    <location>
        <begin position="55"/>
        <end position="76"/>
    </location>
</feature>
<evidence type="ECO:0000313" key="7">
    <source>
        <dbReference type="EMBL" id="KAF2856477.1"/>
    </source>
</evidence>
<organism evidence="7 8">
    <name type="scientific">Plenodomus tracheiphilus IPT5</name>
    <dbReference type="NCBI Taxonomy" id="1408161"/>
    <lineage>
        <taxon>Eukaryota</taxon>
        <taxon>Fungi</taxon>
        <taxon>Dikarya</taxon>
        <taxon>Ascomycota</taxon>
        <taxon>Pezizomycotina</taxon>
        <taxon>Dothideomycetes</taxon>
        <taxon>Pleosporomycetidae</taxon>
        <taxon>Pleosporales</taxon>
        <taxon>Pleosporineae</taxon>
        <taxon>Leptosphaeriaceae</taxon>
        <taxon>Plenodomus</taxon>
    </lineage>
</organism>
<evidence type="ECO:0000256" key="2">
    <source>
        <dbReference type="ARBA" id="ARBA00022692"/>
    </source>
</evidence>
<evidence type="ECO:0000256" key="5">
    <source>
        <dbReference type="SAM" id="MobiDB-lite"/>
    </source>
</evidence>
<feature type="transmembrane region" description="Helical" evidence="6">
    <location>
        <begin position="82"/>
        <end position="102"/>
    </location>
</feature>
<evidence type="ECO:0000256" key="6">
    <source>
        <dbReference type="SAM" id="Phobius"/>
    </source>
</evidence>
<dbReference type="GO" id="GO:0005619">
    <property type="term" value="C:ascospore wall"/>
    <property type="evidence" value="ECO:0007669"/>
    <property type="project" value="TreeGrafter"/>
</dbReference>
<evidence type="ECO:0000256" key="4">
    <source>
        <dbReference type="ARBA" id="ARBA00023136"/>
    </source>
</evidence>
<evidence type="ECO:0008006" key="9">
    <source>
        <dbReference type="Google" id="ProtNLM"/>
    </source>
</evidence>
<keyword evidence="8" id="KW-1185">Reference proteome</keyword>
<feature type="compositionally biased region" description="Low complexity" evidence="5">
    <location>
        <begin position="268"/>
        <end position="278"/>
    </location>
</feature>
<comment type="subcellular location">
    <subcellularLocation>
        <location evidence="1">Membrane</location>
        <topology evidence="1">Multi-pass membrane protein</topology>
    </subcellularLocation>
</comment>
<name>A0A6A7BNQ8_9PLEO</name>
<dbReference type="GO" id="GO:0005811">
    <property type="term" value="C:lipid droplet"/>
    <property type="evidence" value="ECO:0007669"/>
    <property type="project" value="TreeGrafter"/>
</dbReference>
<dbReference type="PANTHER" id="PTHR34292">
    <property type="entry name" value="OUTER SPORE WALL PROTEIN LDS1"/>
    <property type="match status" value="1"/>
</dbReference>
<dbReference type="Pfam" id="PF07264">
    <property type="entry name" value="EI24"/>
    <property type="match status" value="1"/>
</dbReference>
<dbReference type="GO" id="GO:0005628">
    <property type="term" value="C:prospore membrane"/>
    <property type="evidence" value="ECO:0007669"/>
    <property type="project" value="TreeGrafter"/>
</dbReference>
<gene>
    <name evidence="7" type="ORF">T440DRAFT_462752</name>
</gene>
<reference evidence="7" key="1">
    <citation type="submission" date="2020-01" db="EMBL/GenBank/DDBJ databases">
        <authorList>
            <consortium name="DOE Joint Genome Institute"/>
            <person name="Haridas S."/>
            <person name="Albert R."/>
            <person name="Binder M."/>
            <person name="Bloem J."/>
            <person name="Labutti K."/>
            <person name="Salamov A."/>
            <person name="Andreopoulos B."/>
            <person name="Baker S.E."/>
            <person name="Barry K."/>
            <person name="Bills G."/>
            <person name="Bluhm B.H."/>
            <person name="Cannon C."/>
            <person name="Castanera R."/>
            <person name="Culley D.E."/>
            <person name="Daum C."/>
            <person name="Ezra D."/>
            <person name="Gonzalez J.B."/>
            <person name="Henrissat B."/>
            <person name="Kuo A."/>
            <person name="Liang C."/>
            <person name="Lipzen A."/>
            <person name="Lutzoni F."/>
            <person name="Magnuson J."/>
            <person name="Mondo S."/>
            <person name="Nolan M."/>
            <person name="Ohm R."/>
            <person name="Pangilinan J."/>
            <person name="Park H.-J."/>
            <person name="Ramirez L."/>
            <person name="Alfaro M."/>
            <person name="Sun H."/>
            <person name="Tritt A."/>
            <person name="Yoshinaga Y."/>
            <person name="Zwiers L.-H."/>
            <person name="Turgeon B.G."/>
            <person name="Goodwin S.B."/>
            <person name="Spatafora J.W."/>
            <person name="Crous P.W."/>
            <person name="Grigoriev I.V."/>
        </authorList>
    </citation>
    <scope>NUCLEOTIDE SEQUENCE</scope>
    <source>
        <strain evidence="7">IPT5</strain>
    </source>
</reference>
<evidence type="ECO:0000256" key="3">
    <source>
        <dbReference type="ARBA" id="ARBA00022989"/>
    </source>
</evidence>
<evidence type="ECO:0000256" key="1">
    <source>
        <dbReference type="ARBA" id="ARBA00004141"/>
    </source>
</evidence>
<dbReference type="InterPro" id="IPR059112">
    <property type="entry name" value="CysZ/EI24"/>
</dbReference>
<evidence type="ECO:0000313" key="8">
    <source>
        <dbReference type="Proteomes" id="UP000799423"/>
    </source>
</evidence>
<keyword evidence="2 6" id="KW-0812">Transmembrane</keyword>
<protein>
    <recommendedName>
        <fullName evidence="9">Outer spore wall protein RRT8</fullName>
    </recommendedName>
</protein>
<feature type="compositionally biased region" description="Polar residues" evidence="5">
    <location>
        <begin position="279"/>
        <end position="288"/>
    </location>
</feature>